<name>A0A1I2F7E8_9ACTN</name>
<evidence type="ECO:0000313" key="2">
    <source>
        <dbReference type="EMBL" id="SFF00491.1"/>
    </source>
</evidence>
<keyword evidence="3" id="KW-1185">Reference proteome</keyword>
<dbReference type="AlphaFoldDB" id="A0A1I2F7E8"/>
<organism evidence="2 3">
    <name type="scientific">Actinoplanes philippinensis</name>
    <dbReference type="NCBI Taxonomy" id="35752"/>
    <lineage>
        <taxon>Bacteria</taxon>
        <taxon>Bacillati</taxon>
        <taxon>Actinomycetota</taxon>
        <taxon>Actinomycetes</taxon>
        <taxon>Micromonosporales</taxon>
        <taxon>Micromonosporaceae</taxon>
        <taxon>Actinoplanes</taxon>
    </lineage>
</organism>
<evidence type="ECO:0000313" key="3">
    <source>
        <dbReference type="Proteomes" id="UP000199645"/>
    </source>
</evidence>
<keyword evidence="1" id="KW-0472">Membrane</keyword>
<accession>A0A1I2F7E8</accession>
<dbReference type="STRING" id="35752.SAMN05421541_105126"/>
<reference evidence="2 3" key="1">
    <citation type="submission" date="2016-10" db="EMBL/GenBank/DDBJ databases">
        <authorList>
            <person name="de Groot N.N."/>
        </authorList>
    </citation>
    <scope>NUCLEOTIDE SEQUENCE [LARGE SCALE GENOMIC DNA]</scope>
    <source>
        <strain evidence="2 3">DSM 43019</strain>
    </source>
</reference>
<protein>
    <submittedName>
        <fullName evidence="2">Uncharacterized protein</fullName>
    </submittedName>
</protein>
<feature type="transmembrane region" description="Helical" evidence="1">
    <location>
        <begin position="24"/>
        <end position="42"/>
    </location>
</feature>
<sequence>MPDVLSRPETEPDDNPARFTRRRLLRWLTILTIGTLTMVACWQDPLYP</sequence>
<keyword evidence="1" id="KW-0812">Transmembrane</keyword>
<gene>
    <name evidence="2" type="ORF">SAMN05421541_105126</name>
</gene>
<dbReference type="EMBL" id="FONV01000005">
    <property type="protein sequence ID" value="SFF00491.1"/>
    <property type="molecule type" value="Genomic_DNA"/>
</dbReference>
<keyword evidence="1" id="KW-1133">Transmembrane helix</keyword>
<dbReference type="RefSeq" id="WP_177319708.1">
    <property type="nucleotide sequence ID" value="NZ_BOMT01000035.1"/>
</dbReference>
<evidence type="ECO:0000256" key="1">
    <source>
        <dbReference type="SAM" id="Phobius"/>
    </source>
</evidence>
<dbReference type="Proteomes" id="UP000199645">
    <property type="component" value="Unassembled WGS sequence"/>
</dbReference>
<proteinExistence type="predicted"/>